<dbReference type="EMBL" id="JAJFAZ020000003">
    <property type="protein sequence ID" value="KAI5339924.1"/>
    <property type="molecule type" value="Genomic_DNA"/>
</dbReference>
<evidence type="ECO:0000313" key="2">
    <source>
        <dbReference type="Proteomes" id="UP001054821"/>
    </source>
</evidence>
<protein>
    <submittedName>
        <fullName evidence="1">Uncharacterized protein</fullName>
    </submittedName>
</protein>
<keyword evidence="2" id="KW-1185">Reference proteome</keyword>
<dbReference type="Proteomes" id="UP001054821">
    <property type="component" value="Chromosome 3"/>
</dbReference>
<sequence length="112" mass="13066">MSKRRAKNHMTCNLSSLKVCSFVLDHCQLKRKQEMSEDGNLVLYFALTLFELEKAFIDCADEEDVVKLGFLYFDVFERLGSEKPVNIDMRYLKLLEEYACGVINFLGRGRRN</sequence>
<comment type="caution">
    <text evidence="1">The sequence shown here is derived from an EMBL/GenBank/DDBJ whole genome shotgun (WGS) entry which is preliminary data.</text>
</comment>
<accession>A0AAD4ZBU1</accession>
<dbReference type="AlphaFoldDB" id="A0AAD4ZBU1"/>
<reference evidence="1 2" key="1">
    <citation type="journal article" date="2022" name="G3 (Bethesda)">
        <title>Whole-genome sequence and methylome profiling of the almond [Prunus dulcis (Mill.) D.A. Webb] cultivar 'Nonpareil'.</title>
        <authorList>
            <person name="D'Amico-Willman K.M."/>
            <person name="Ouma W.Z."/>
            <person name="Meulia T."/>
            <person name="Sideli G.M."/>
            <person name="Gradziel T.M."/>
            <person name="Fresnedo-Ramirez J."/>
        </authorList>
    </citation>
    <scope>NUCLEOTIDE SEQUENCE [LARGE SCALE GENOMIC DNA]</scope>
    <source>
        <strain evidence="1">Clone GOH B32 T37-40</strain>
    </source>
</reference>
<proteinExistence type="predicted"/>
<evidence type="ECO:0000313" key="1">
    <source>
        <dbReference type="EMBL" id="KAI5339924.1"/>
    </source>
</evidence>
<gene>
    <name evidence="1" type="ORF">L3X38_019198</name>
</gene>
<name>A0AAD4ZBU1_PRUDU</name>
<organism evidence="1 2">
    <name type="scientific">Prunus dulcis</name>
    <name type="common">Almond</name>
    <name type="synonym">Amygdalus dulcis</name>
    <dbReference type="NCBI Taxonomy" id="3755"/>
    <lineage>
        <taxon>Eukaryota</taxon>
        <taxon>Viridiplantae</taxon>
        <taxon>Streptophyta</taxon>
        <taxon>Embryophyta</taxon>
        <taxon>Tracheophyta</taxon>
        <taxon>Spermatophyta</taxon>
        <taxon>Magnoliopsida</taxon>
        <taxon>eudicotyledons</taxon>
        <taxon>Gunneridae</taxon>
        <taxon>Pentapetalae</taxon>
        <taxon>rosids</taxon>
        <taxon>fabids</taxon>
        <taxon>Rosales</taxon>
        <taxon>Rosaceae</taxon>
        <taxon>Amygdaloideae</taxon>
        <taxon>Amygdaleae</taxon>
        <taxon>Prunus</taxon>
    </lineage>
</organism>